<protein>
    <submittedName>
        <fullName evidence="6">Uncharacterized protein</fullName>
    </submittedName>
</protein>
<sequence length="297" mass="34452">MPRLSNYDHQRMGELAFQNFGEKRSSSSVRAYENISFWDEMVELARIFGNIQDLNRELVMGKLLQYDDLINRVTDLSSQLESWYTSLPEHIKFSEENLDRFRGVGVARTFLALHIGYHHYGSILYFQFLDETQSPTEVRKHFSSLCAYHAFSLSRLIMLSSHPKRECMPLYNAVGHCVVVSSSVLLHKLLFGEVEEIPTTRDHLESNFAALILLRKYWSNIDTMINRLQVFQNACKLSSDKAFQLDNRMLRFLLQYSMSVEEKTDVDTFIEQSNKIDRHIGIGDSLMASLLESQQSN</sequence>
<evidence type="ECO:0000313" key="6">
    <source>
        <dbReference type="EMBL" id="ANB11765.1"/>
    </source>
</evidence>
<dbReference type="GO" id="GO:0005634">
    <property type="term" value="C:nucleus"/>
    <property type="evidence" value="ECO:0007669"/>
    <property type="project" value="UniProtKB-SubCell"/>
</dbReference>
<accession>A0A167CJ40</accession>
<dbReference type="RefSeq" id="XP_018734242.1">
    <property type="nucleotide sequence ID" value="XM_018881667.1"/>
</dbReference>
<dbReference type="PANTHER" id="PTHR47338:SF16">
    <property type="entry name" value="TRANSCRIPTION FACTOR, PUTATIVE (AFU_ORTHOLOGUE AFUA_2G09360)-RELATED"/>
    <property type="match status" value="1"/>
</dbReference>
<evidence type="ECO:0000256" key="4">
    <source>
        <dbReference type="ARBA" id="ARBA00023163"/>
    </source>
</evidence>
<dbReference type="GO" id="GO:0000981">
    <property type="term" value="F:DNA-binding transcription factor activity, RNA polymerase II-specific"/>
    <property type="evidence" value="ECO:0007669"/>
    <property type="project" value="InterPro"/>
</dbReference>
<evidence type="ECO:0000256" key="1">
    <source>
        <dbReference type="ARBA" id="ARBA00004123"/>
    </source>
</evidence>
<reference evidence="6 7" key="1">
    <citation type="submission" date="2016-02" db="EMBL/GenBank/DDBJ databases">
        <title>Complete genome sequence and transcriptome regulation of the pentose utilising yeast Sugiyamaella lignohabitans.</title>
        <authorList>
            <person name="Bellasio M."/>
            <person name="Peymann A."/>
            <person name="Valli M."/>
            <person name="Sipitzky M."/>
            <person name="Graf A."/>
            <person name="Sauer M."/>
            <person name="Marx H."/>
            <person name="Mattanovich D."/>
        </authorList>
    </citation>
    <scope>NUCLEOTIDE SEQUENCE [LARGE SCALE GENOMIC DNA]</scope>
    <source>
        <strain evidence="6 7">CBS 10342</strain>
    </source>
</reference>
<proteinExistence type="predicted"/>
<evidence type="ECO:0000313" key="7">
    <source>
        <dbReference type="Proteomes" id="UP000189580"/>
    </source>
</evidence>
<keyword evidence="5" id="KW-0539">Nucleus</keyword>
<dbReference type="EMBL" id="CP014500">
    <property type="protein sequence ID" value="ANB11765.1"/>
    <property type="molecule type" value="Genomic_DNA"/>
</dbReference>
<dbReference type="GO" id="GO:0046872">
    <property type="term" value="F:metal ion binding"/>
    <property type="evidence" value="ECO:0007669"/>
    <property type="project" value="UniProtKB-KW"/>
</dbReference>
<dbReference type="PANTHER" id="PTHR47338">
    <property type="entry name" value="ZN(II)2CYS6 TRANSCRIPTION FACTOR (EUROFUNG)-RELATED"/>
    <property type="match status" value="1"/>
</dbReference>
<organism evidence="6 7">
    <name type="scientific">Sugiyamaella lignohabitans</name>
    <dbReference type="NCBI Taxonomy" id="796027"/>
    <lineage>
        <taxon>Eukaryota</taxon>
        <taxon>Fungi</taxon>
        <taxon>Dikarya</taxon>
        <taxon>Ascomycota</taxon>
        <taxon>Saccharomycotina</taxon>
        <taxon>Dipodascomycetes</taxon>
        <taxon>Dipodascales</taxon>
        <taxon>Trichomonascaceae</taxon>
        <taxon>Sugiyamaella</taxon>
    </lineage>
</organism>
<dbReference type="AlphaFoldDB" id="A0A167CJ40"/>
<dbReference type="CDD" id="cd12148">
    <property type="entry name" value="fungal_TF_MHR"/>
    <property type="match status" value="1"/>
</dbReference>
<name>A0A167CJ40_9ASCO</name>
<comment type="subcellular location">
    <subcellularLocation>
        <location evidence="1">Nucleus</location>
    </subcellularLocation>
</comment>
<dbReference type="KEGG" id="slb:AWJ20_4587"/>
<gene>
    <name evidence="6" type="ORF">AWJ20_4587</name>
</gene>
<keyword evidence="3" id="KW-0805">Transcription regulation</keyword>
<evidence type="ECO:0000256" key="5">
    <source>
        <dbReference type="ARBA" id="ARBA00023242"/>
    </source>
</evidence>
<keyword evidence="4" id="KW-0804">Transcription</keyword>
<dbReference type="GeneID" id="30036735"/>
<dbReference type="InterPro" id="IPR050815">
    <property type="entry name" value="TF_fung"/>
</dbReference>
<evidence type="ECO:0000256" key="3">
    <source>
        <dbReference type="ARBA" id="ARBA00023015"/>
    </source>
</evidence>
<keyword evidence="7" id="KW-1185">Reference proteome</keyword>
<dbReference type="OrthoDB" id="1924787at2759"/>
<dbReference type="Proteomes" id="UP000189580">
    <property type="component" value="Chromosome c"/>
</dbReference>
<evidence type="ECO:0000256" key="2">
    <source>
        <dbReference type="ARBA" id="ARBA00022723"/>
    </source>
</evidence>
<keyword evidence="2" id="KW-0479">Metal-binding</keyword>